<dbReference type="CDD" id="cd00090">
    <property type="entry name" value="HTH_ARSR"/>
    <property type="match status" value="1"/>
</dbReference>
<dbReference type="InterPro" id="IPR011991">
    <property type="entry name" value="ArsR-like_HTH"/>
</dbReference>
<name>A0ABR7U2I0_9BRAD</name>
<protein>
    <submittedName>
        <fullName evidence="5">Helix-turn-helix transcriptional regulator</fullName>
    </submittedName>
</protein>
<comment type="caution">
    <text evidence="5">The sequence shown here is derived from an EMBL/GenBank/DDBJ whole genome shotgun (WGS) entry which is preliminary data.</text>
</comment>
<keyword evidence="1" id="KW-0805">Transcription regulation</keyword>
<keyword evidence="3" id="KW-0804">Transcription</keyword>
<evidence type="ECO:0000313" key="6">
    <source>
        <dbReference type="Proteomes" id="UP000639516"/>
    </source>
</evidence>
<sequence length="121" mass="13092">MENEQAILALGALAQQTRLQAFRVLVQHAPSGLAAGDLARLLEVPQNTLSAHLSVLARADLVVSERHSRSIVYCANLAAFQAVAVFLLQDCCGGRQEICAPIFESLTPCCPPPRKKEKTRV</sequence>
<feature type="domain" description="HTH arsR-type" evidence="4">
    <location>
        <begin position="1"/>
        <end position="95"/>
    </location>
</feature>
<dbReference type="PANTHER" id="PTHR43132">
    <property type="entry name" value="ARSENICAL RESISTANCE OPERON REPRESSOR ARSR-RELATED"/>
    <property type="match status" value="1"/>
</dbReference>
<keyword evidence="6" id="KW-1185">Reference proteome</keyword>
<dbReference type="PANTHER" id="PTHR43132:SF2">
    <property type="entry name" value="ARSENICAL RESISTANCE OPERON REPRESSOR ARSR-RELATED"/>
    <property type="match status" value="1"/>
</dbReference>
<dbReference type="Proteomes" id="UP000639516">
    <property type="component" value="Unassembled WGS sequence"/>
</dbReference>
<evidence type="ECO:0000256" key="2">
    <source>
        <dbReference type="ARBA" id="ARBA00023125"/>
    </source>
</evidence>
<dbReference type="SMART" id="SM00418">
    <property type="entry name" value="HTH_ARSR"/>
    <property type="match status" value="1"/>
</dbReference>
<dbReference type="InterPro" id="IPR036390">
    <property type="entry name" value="WH_DNA-bd_sf"/>
</dbReference>
<dbReference type="SUPFAM" id="SSF46785">
    <property type="entry name" value="Winged helix' DNA-binding domain"/>
    <property type="match status" value="1"/>
</dbReference>
<dbReference type="InterPro" id="IPR001845">
    <property type="entry name" value="HTH_ArsR_DNA-bd_dom"/>
</dbReference>
<dbReference type="Pfam" id="PF12840">
    <property type="entry name" value="HTH_20"/>
    <property type="match status" value="1"/>
</dbReference>
<dbReference type="EMBL" id="JAATTO010000009">
    <property type="protein sequence ID" value="MBC9978229.1"/>
    <property type="molecule type" value="Genomic_DNA"/>
</dbReference>
<organism evidence="5 6">
    <name type="scientific">Bradyrhizobium campsiandrae</name>
    <dbReference type="NCBI Taxonomy" id="1729892"/>
    <lineage>
        <taxon>Bacteria</taxon>
        <taxon>Pseudomonadati</taxon>
        <taxon>Pseudomonadota</taxon>
        <taxon>Alphaproteobacteria</taxon>
        <taxon>Hyphomicrobiales</taxon>
        <taxon>Nitrobacteraceae</taxon>
        <taxon>Bradyrhizobium</taxon>
    </lineage>
</organism>
<evidence type="ECO:0000256" key="3">
    <source>
        <dbReference type="ARBA" id="ARBA00023163"/>
    </source>
</evidence>
<dbReference type="InterPro" id="IPR036388">
    <property type="entry name" value="WH-like_DNA-bd_sf"/>
</dbReference>
<dbReference type="RefSeq" id="WP_188098689.1">
    <property type="nucleotide sequence ID" value="NZ_JAANIH010000010.1"/>
</dbReference>
<proteinExistence type="predicted"/>
<evidence type="ECO:0000313" key="5">
    <source>
        <dbReference type="EMBL" id="MBC9978229.1"/>
    </source>
</evidence>
<dbReference type="NCBIfam" id="NF033788">
    <property type="entry name" value="HTH_metalloreg"/>
    <property type="match status" value="1"/>
</dbReference>
<dbReference type="PROSITE" id="PS50987">
    <property type="entry name" value="HTH_ARSR_2"/>
    <property type="match status" value="1"/>
</dbReference>
<keyword evidence="2" id="KW-0238">DNA-binding</keyword>
<dbReference type="Gene3D" id="1.10.10.10">
    <property type="entry name" value="Winged helix-like DNA-binding domain superfamily/Winged helix DNA-binding domain"/>
    <property type="match status" value="1"/>
</dbReference>
<evidence type="ECO:0000256" key="1">
    <source>
        <dbReference type="ARBA" id="ARBA00023015"/>
    </source>
</evidence>
<reference evidence="5 6" key="1">
    <citation type="journal article" date="2020" name="Arch. Microbiol.">
        <title>Bradyrhizobium campsiandrae sp. nov., a nitrogen-fixing bacterial strain isolated from a native leguminous tree from the Amazon adapted to flooded conditions.</title>
        <authorList>
            <person name="Cabral Michel D."/>
            <person name="Martins da Costa E."/>
            <person name="Azarias Guimaraes A."/>
            <person name="Soares de Carvalho T."/>
            <person name="Santos de Castro Caputo P."/>
            <person name="Willems A."/>
            <person name="de Souza Moreira F.M."/>
        </authorList>
    </citation>
    <scope>NUCLEOTIDE SEQUENCE [LARGE SCALE GENOMIC DNA]</scope>
    <source>
        <strain evidence="6">INPA 384B</strain>
    </source>
</reference>
<dbReference type="InterPro" id="IPR051011">
    <property type="entry name" value="Metal_resp_trans_reg"/>
</dbReference>
<accession>A0ABR7U2I0</accession>
<evidence type="ECO:0000259" key="4">
    <source>
        <dbReference type="PROSITE" id="PS50987"/>
    </source>
</evidence>
<gene>
    <name evidence="5" type="ORF">HA482_08365</name>
</gene>